<dbReference type="InterPro" id="IPR023828">
    <property type="entry name" value="Peptidase_S8_Ser-AS"/>
</dbReference>
<reference evidence="6 7" key="1">
    <citation type="journal article" date="2015" name="Genome Announc.">
        <title>Draft Genome Sequence and Gene Annotation of the Entomopathogenic Fungus Verticillium hemipterigenum.</title>
        <authorList>
            <person name="Horn F."/>
            <person name="Habel A."/>
            <person name="Scharf D.H."/>
            <person name="Dworschak J."/>
            <person name="Brakhage A.A."/>
            <person name="Guthke R."/>
            <person name="Hertweck C."/>
            <person name="Linde J."/>
        </authorList>
    </citation>
    <scope>NUCLEOTIDE SEQUENCE [LARGE SCALE GENOMIC DNA]</scope>
</reference>
<dbReference type="InterPro" id="IPR050131">
    <property type="entry name" value="Peptidase_S8_subtilisin-like"/>
</dbReference>
<proteinExistence type="inferred from homology"/>
<accession>A0A0A1TKZ4</accession>
<organism evidence="6 7">
    <name type="scientific">[Torrubiella] hemipterigena</name>
    <dbReference type="NCBI Taxonomy" id="1531966"/>
    <lineage>
        <taxon>Eukaryota</taxon>
        <taxon>Fungi</taxon>
        <taxon>Dikarya</taxon>
        <taxon>Ascomycota</taxon>
        <taxon>Pezizomycotina</taxon>
        <taxon>Sordariomycetes</taxon>
        <taxon>Hypocreomycetidae</taxon>
        <taxon>Hypocreales</taxon>
        <taxon>Clavicipitaceae</taxon>
        <taxon>Clavicipitaceae incertae sedis</taxon>
        <taxon>'Torrubiella' clade</taxon>
    </lineage>
</organism>
<evidence type="ECO:0000256" key="5">
    <source>
        <dbReference type="PROSITE-ProRule" id="PRU01240"/>
    </source>
</evidence>
<evidence type="ECO:0000256" key="3">
    <source>
        <dbReference type="ARBA" id="ARBA00022801"/>
    </source>
</evidence>
<evidence type="ECO:0000313" key="7">
    <source>
        <dbReference type="Proteomes" id="UP000039046"/>
    </source>
</evidence>
<comment type="similarity">
    <text evidence="1 5">Belongs to the peptidase S8 family.</text>
</comment>
<evidence type="ECO:0000313" key="6">
    <source>
        <dbReference type="EMBL" id="CEJ91520.1"/>
    </source>
</evidence>
<dbReference type="PANTHER" id="PTHR43806:SF11">
    <property type="entry name" value="CEREVISIN-RELATED"/>
    <property type="match status" value="1"/>
</dbReference>
<dbReference type="AlphaFoldDB" id="A0A0A1TKZ4"/>
<dbReference type="InterPro" id="IPR036852">
    <property type="entry name" value="Peptidase_S8/S53_dom_sf"/>
</dbReference>
<name>A0A0A1TKZ4_9HYPO</name>
<keyword evidence="2" id="KW-0645">Protease</keyword>
<dbReference type="EMBL" id="CDHN01000004">
    <property type="protein sequence ID" value="CEJ91520.1"/>
    <property type="molecule type" value="Genomic_DNA"/>
</dbReference>
<keyword evidence="4" id="KW-0720">Serine protease</keyword>
<dbReference type="SUPFAM" id="SSF52743">
    <property type="entry name" value="Subtilisin-like"/>
    <property type="match status" value="1"/>
</dbReference>
<evidence type="ECO:0000256" key="2">
    <source>
        <dbReference type="ARBA" id="ARBA00022670"/>
    </source>
</evidence>
<dbReference type="STRING" id="1531966.A0A0A1TKZ4"/>
<evidence type="ECO:0000256" key="4">
    <source>
        <dbReference type="ARBA" id="ARBA00022825"/>
    </source>
</evidence>
<keyword evidence="3" id="KW-0378">Hydrolase</keyword>
<evidence type="ECO:0000256" key="1">
    <source>
        <dbReference type="ARBA" id="ARBA00011073"/>
    </source>
</evidence>
<sequence length="103" mass="10688">MESQTPAAEYTNYGNGIDIFGPRTDVLSVSYKGDDQYRLDTGTSMATPDDAGVALTIMSVNGVGSPGGVTSKLLEMATKDAITGELRGSPNVLVNNGNTQQAT</sequence>
<dbReference type="HOGENOM" id="CLU_2209823_0_0_1"/>
<evidence type="ECO:0008006" key="8">
    <source>
        <dbReference type="Google" id="ProtNLM"/>
    </source>
</evidence>
<protein>
    <recommendedName>
        <fullName evidence="8">Peptidase S8/S53 domain-containing protein</fullName>
    </recommendedName>
</protein>
<dbReference type="GO" id="GO:0006508">
    <property type="term" value="P:proteolysis"/>
    <property type="evidence" value="ECO:0007669"/>
    <property type="project" value="UniProtKB-KW"/>
</dbReference>
<dbReference type="Proteomes" id="UP000039046">
    <property type="component" value="Unassembled WGS sequence"/>
</dbReference>
<dbReference type="OrthoDB" id="4937271at2759"/>
<dbReference type="Gene3D" id="3.40.50.200">
    <property type="entry name" value="Peptidase S8/S53 domain"/>
    <property type="match status" value="1"/>
</dbReference>
<keyword evidence="7" id="KW-1185">Reference proteome</keyword>
<dbReference type="PANTHER" id="PTHR43806">
    <property type="entry name" value="PEPTIDASE S8"/>
    <property type="match status" value="1"/>
</dbReference>
<dbReference type="PROSITE" id="PS51892">
    <property type="entry name" value="SUBTILASE"/>
    <property type="match status" value="1"/>
</dbReference>
<comment type="caution">
    <text evidence="5">Lacks conserved residue(s) required for the propagation of feature annotation.</text>
</comment>
<dbReference type="PROSITE" id="PS00138">
    <property type="entry name" value="SUBTILASE_SER"/>
    <property type="match status" value="1"/>
</dbReference>
<dbReference type="GO" id="GO:0004252">
    <property type="term" value="F:serine-type endopeptidase activity"/>
    <property type="evidence" value="ECO:0007669"/>
    <property type="project" value="InterPro"/>
</dbReference>
<gene>
    <name evidence="6" type="ORF">VHEMI07223</name>
</gene>